<dbReference type="SMART" id="SM00267">
    <property type="entry name" value="GGDEF"/>
    <property type="match status" value="1"/>
</dbReference>
<organism evidence="2 3">
    <name type="scientific">Candidatus Kurthia intestinigallinarum</name>
    <dbReference type="NCBI Taxonomy" id="1562256"/>
    <lineage>
        <taxon>Bacteria</taxon>
        <taxon>Bacillati</taxon>
        <taxon>Bacillota</taxon>
        <taxon>Bacilli</taxon>
        <taxon>Bacillales</taxon>
        <taxon>Caryophanaceae</taxon>
        <taxon>Kurthia</taxon>
    </lineage>
</organism>
<keyword evidence="3" id="KW-1185">Reference proteome</keyword>
<comment type="caution">
    <text evidence="2">The sequence shown here is derived from an EMBL/GenBank/DDBJ whole genome shotgun (WGS) entry which is preliminary data.</text>
</comment>
<dbReference type="Gene3D" id="3.30.70.270">
    <property type="match status" value="1"/>
</dbReference>
<dbReference type="Gene3D" id="1.25.40.10">
    <property type="entry name" value="Tetratricopeptide repeat domain"/>
    <property type="match status" value="1"/>
</dbReference>
<dbReference type="PANTHER" id="PTHR33121">
    <property type="entry name" value="CYCLIC DI-GMP PHOSPHODIESTERASE PDEF"/>
    <property type="match status" value="1"/>
</dbReference>
<evidence type="ECO:0000313" key="3">
    <source>
        <dbReference type="Proteomes" id="UP000288623"/>
    </source>
</evidence>
<dbReference type="InterPro" id="IPR050706">
    <property type="entry name" value="Cyclic-di-GMP_PDE-like"/>
</dbReference>
<dbReference type="AlphaFoldDB" id="A0A433RTF6"/>
<dbReference type="Proteomes" id="UP000288623">
    <property type="component" value="Unassembled WGS sequence"/>
</dbReference>
<dbReference type="SUPFAM" id="SSF48452">
    <property type="entry name" value="TPR-like"/>
    <property type="match status" value="1"/>
</dbReference>
<dbReference type="InterPro" id="IPR043128">
    <property type="entry name" value="Rev_trsase/Diguanyl_cyclase"/>
</dbReference>
<dbReference type="PANTHER" id="PTHR33121:SF79">
    <property type="entry name" value="CYCLIC DI-GMP PHOSPHODIESTERASE PDED-RELATED"/>
    <property type="match status" value="1"/>
</dbReference>
<dbReference type="OrthoDB" id="9759607at2"/>
<dbReference type="GO" id="GO:0071111">
    <property type="term" value="F:cyclic-guanylate-specific phosphodiesterase activity"/>
    <property type="evidence" value="ECO:0007669"/>
    <property type="project" value="InterPro"/>
</dbReference>
<name>A0A433RTF6_9BACL</name>
<evidence type="ECO:0000259" key="1">
    <source>
        <dbReference type="SMART" id="SM00267"/>
    </source>
</evidence>
<dbReference type="Pfam" id="PF00990">
    <property type="entry name" value="GGDEF"/>
    <property type="match status" value="1"/>
</dbReference>
<feature type="domain" description="GGDEF" evidence="1">
    <location>
        <begin position="295"/>
        <end position="450"/>
    </location>
</feature>
<reference evidence="2 3" key="1">
    <citation type="submission" date="2014-11" db="EMBL/GenBank/DDBJ databases">
        <title>Genome sequence and analysis of novel Kurthia sp.</title>
        <authorList>
            <person name="Lawson J.N."/>
            <person name="Gonzalez J.E."/>
            <person name="Rinauldi L."/>
            <person name="Xuan Z."/>
            <person name="Firman A."/>
            <person name="Shaddox L."/>
            <person name="Trudeau A."/>
            <person name="Shah S."/>
            <person name="Reiman D."/>
        </authorList>
    </citation>
    <scope>NUCLEOTIDE SEQUENCE [LARGE SCALE GENOMIC DNA]</scope>
    <source>
        <strain evidence="2 3">3B1D</strain>
    </source>
</reference>
<dbReference type="RefSeq" id="WP_126990811.1">
    <property type="nucleotide sequence ID" value="NZ_JTFC01000031.1"/>
</dbReference>
<evidence type="ECO:0000313" key="2">
    <source>
        <dbReference type="EMBL" id="RUS55440.1"/>
    </source>
</evidence>
<dbReference type="InterPro" id="IPR000160">
    <property type="entry name" value="GGDEF_dom"/>
</dbReference>
<proteinExistence type="predicted"/>
<dbReference type="EMBL" id="JTFC01000031">
    <property type="protein sequence ID" value="RUS55440.1"/>
    <property type="molecule type" value="Genomic_DNA"/>
</dbReference>
<dbReference type="SUPFAM" id="SSF55073">
    <property type="entry name" value="Nucleotide cyclase"/>
    <property type="match status" value="1"/>
</dbReference>
<protein>
    <recommendedName>
        <fullName evidence="1">GGDEF domain-containing protein</fullName>
    </recommendedName>
</protein>
<accession>A0A433RTF6</accession>
<dbReference type="InterPro" id="IPR029787">
    <property type="entry name" value="Nucleotide_cyclase"/>
</dbReference>
<gene>
    <name evidence="2" type="ORF">QI30_10915</name>
</gene>
<sequence length="451" mass="52388">MDKEEFKELVRTLDALMAEAKYIEYLELCEPVIDIGLELQLFEEIMLIMRHISECYYQLGHVDIAIEKLAPLKKLVDEYGSKADYINFLNLSFIYWDETTDKEYAGTFLYEALPLVRQENDKPLLRKILNNLTAFNIMQGHFEKAEEYALETQQLLKEEFSTGVTTAVTEYISPTINYAMILEHQNRLEECEKVIQQGFEILPATRLISKLNLMFTLSKVRKKQQRLEDQLAILLEARDISLQHTFTVNSIEILKELIKIYKANDDFEQIIMTQAMYIDVLEKSQKHAWKSHLIQNERLNSLHIDYRTSIDPLTKIHNRKYFERSYYGYLKGEQHLFCYINIVAFERYKEAHGHLAGDDVLKTLAKRVSDVFVAHGGLFARYEKDLFCGVVSGDAAMNQQLVTQVQQILTQMSVRIVASAICFKKRDGLVLTNLIEQAKSHLTDATHMTIV</sequence>
<dbReference type="InterPro" id="IPR011990">
    <property type="entry name" value="TPR-like_helical_dom_sf"/>
</dbReference>